<feature type="region of interest" description="Disordered" evidence="2">
    <location>
        <begin position="1288"/>
        <end position="1309"/>
    </location>
</feature>
<dbReference type="NCBIfam" id="TIGR03696">
    <property type="entry name" value="Rhs_assc_core"/>
    <property type="match status" value="1"/>
</dbReference>
<evidence type="ECO:0000259" key="4">
    <source>
        <dbReference type="Pfam" id="PF20148"/>
    </source>
</evidence>
<keyword evidence="7" id="KW-1185">Reference proteome</keyword>
<dbReference type="InterPro" id="IPR050708">
    <property type="entry name" value="T6SS_VgrG/RHS"/>
</dbReference>
<dbReference type="PANTHER" id="PTHR32305:SF15">
    <property type="entry name" value="PROTEIN RHSA-RELATED"/>
    <property type="match status" value="1"/>
</dbReference>
<evidence type="ECO:0000313" key="6">
    <source>
        <dbReference type="EMBL" id="RNF85018.1"/>
    </source>
</evidence>
<dbReference type="InterPro" id="IPR025968">
    <property type="entry name" value="YwqJ_deaminase"/>
</dbReference>
<dbReference type="Pfam" id="PF05593">
    <property type="entry name" value="RHS_repeat"/>
    <property type="match status" value="1"/>
</dbReference>
<keyword evidence="1" id="KW-0677">Repeat</keyword>
<dbReference type="InterPro" id="IPR006530">
    <property type="entry name" value="YD"/>
</dbReference>
<sequence>MRIGDARCDADDQGSRGTAVVRLALLDDHCTDRRKRATMTIAAKHFDPQLGIDIHLYLIPPSLVPVPLPTPHIGIVLDPFDYVPVIGGTVQVNGIKRATAGSMGLDIHIPVGGAWMPTMKMPMGPQWEDEIFMGSKTVLADSEPFARVAMPVLACNIVGMVAPFRLKPKKPHVSLLLPTTLNLAIPTNVFVGGPPTVSWTSLLFGAGLAGLGKVLKKSRIARRASKSFKKVRQKLFENMEPGFLKCVVLRAEPVDIRDGSVSVEHEDFSIPGRLPLTWTRRYSSVNAHAGLCGHGWQTPADIRLEIEPDGTVLFVDASSTAVFPQLPAGEGIEHAVREFVDGARLFRDGDGLWVRTKEGLRYGFVAGPANVAALQPQALPIERIEDLCGNHWRFERRDGQLVRIVESGVDGLQGRYLDVQTRRGLIERLQLHDPATGISHPLVSYRHDGGGDLVAASDALDAALTFEYQQHRLLRHTDRVGLSFYYAYNARWQAIHAWGDGGLHDYRFRYDSALNETEITDSLGHVSLVKFDDNGLPLCEIDPLDGVTVFEYDEVGRTTAVVDPMGLRTEFAYDDRGNALKLTRADGSQLQVRYDEEDRSIETIEPDGATWARQWDKRGLLRAQCSPLGATTRYDYDHHGQLHSVTNALGASTLVAFDRHGQLACMTDPLGHANRFEHDAMGRLICHVDVVGAMTRYHHDAKGRVVRVLLPGGGELHHTFDAEDRLLRHVDAAGAVTRLEYAGTGQLSRRVQPDGHAVHHLYDTEERLVAFVNQRGERCEFEFDPLGRIVREVDYWGQARHYRFDAGGRLIETIDPSGQVVTCSNDRLGRITARHMDDTLRPGHKVQETFRYDRCGQLVEMRSAHRLVQRVFDAERRLVEERQDGFRISNTYDALGNRVLRETSAGNRVAQQFDVRGLVSAITINDGSPMVIERDALGRIVGERMGERLQRLRRYNALGLPASETVLVGQTTAFETAYDFDRSGNMTRRSDSQHGAEAFAYDPIGRLLAHTDAAGRSAQFLHDPAGGRMTTHVQEVRLQQAAGAEGHAPGHWAREGSWDGQDYSFDRAGNLVRRRRTTSRPGNPGEEDGLQLRWDGNHRLVESRGDGVTTHYGYDALGRRAFKRGPTHTTWFFWDGDALLGEVREGNAQAHGTVRATGTVADLMAARKRRESSASLHARVREFIYYPGSFVPLALVDRRSSASSRRQRAVTAAASPQAPCAAALVAAPQPGAVMRSGLLPVAPSSAAAGGLACAPPAKPIAMLAPVSSTRSASGLGFGGLGGLALGGREPVHAEPSQTRENAVSTAVPVSDGDAALTRLGCAEGMTQGPSRGLAVQAEGLSDTATPSSSSHAGPAGTASGTDRHADAPVTSQPLAPSPEGAVPEDADDREVFHYHVDPNGLPVRLFDDAGHVVWSASYATWGAIACLHADEVDNPLRYQGQYHDAETGLSYNRFRYYDPHSGQYVTQDPLRLVGGDDLYAYGINPVGWIDPLGLKKCPTAAQEAAMKKATWEEYTGMKGRIGKKKRGPCFSIAVDLKTGKMSKVYTNNLAGYFPSDLHPSINERMSSVPPYRAHNGEEISKGPGTHSEIYAVNELLNARKGATLSDIAVWSMESYGKPGVAIGDYKEACPHCEHLLDGVHFVK</sequence>
<dbReference type="InterPro" id="IPR031325">
    <property type="entry name" value="RHS_repeat"/>
</dbReference>
<reference evidence="6 7" key="1">
    <citation type="submission" date="2018-11" db="EMBL/GenBank/DDBJ databases">
        <title>Lysobacter cryohumiis sp. nov., isolated from soil in the Tianshan Mountains, Xinjiang, China.</title>
        <authorList>
            <person name="Luo Y."/>
            <person name="Sheng H."/>
        </authorList>
    </citation>
    <scope>NUCLEOTIDE SEQUENCE [LARGE SCALE GENOMIC DNA]</scope>
    <source>
        <strain evidence="6 7">ZS60</strain>
    </source>
</reference>
<dbReference type="InterPro" id="IPR001826">
    <property type="entry name" value="RHS"/>
</dbReference>
<dbReference type="OrthoDB" id="7030285at2"/>
<evidence type="ECO:0000313" key="7">
    <source>
        <dbReference type="Proteomes" id="UP000267049"/>
    </source>
</evidence>
<comment type="caution">
    <text evidence="6">The sequence shown here is derived from an EMBL/GenBank/DDBJ whole genome shotgun (WGS) entry which is preliminary data.</text>
</comment>
<dbReference type="Gene3D" id="2.180.10.10">
    <property type="entry name" value="RHS repeat-associated core"/>
    <property type="match status" value="4"/>
</dbReference>
<evidence type="ECO:0000259" key="5">
    <source>
        <dbReference type="Pfam" id="PF25023"/>
    </source>
</evidence>
<accession>A0A3M8SUK2</accession>
<feature type="domain" description="DUF6531" evidence="4">
    <location>
        <begin position="252"/>
        <end position="319"/>
    </location>
</feature>
<protein>
    <submittedName>
        <fullName evidence="6">Type IV secretion protein Rhs</fullName>
    </submittedName>
</protein>
<dbReference type="NCBIfam" id="TIGR01643">
    <property type="entry name" value="YD_repeat_2x"/>
    <property type="match status" value="6"/>
</dbReference>
<feature type="compositionally biased region" description="Polar residues" evidence="2">
    <location>
        <begin position="1342"/>
        <end position="1351"/>
    </location>
</feature>
<dbReference type="InterPro" id="IPR045351">
    <property type="entry name" value="DUF6531"/>
</dbReference>
<dbReference type="Pfam" id="PF20148">
    <property type="entry name" value="DUF6531"/>
    <property type="match status" value="1"/>
</dbReference>
<dbReference type="Pfam" id="PF14431">
    <property type="entry name" value="YwqJ-deaminase"/>
    <property type="match status" value="1"/>
</dbReference>
<feature type="compositionally biased region" description="Polar residues" evidence="2">
    <location>
        <begin position="1295"/>
        <end position="1304"/>
    </location>
</feature>
<gene>
    <name evidence="6" type="ORF">EER27_04305</name>
</gene>
<dbReference type="Proteomes" id="UP000267049">
    <property type="component" value="Unassembled WGS sequence"/>
</dbReference>
<dbReference type="InterPro" id="IPR056823">
    <property type="entry name" value="TEN-like_YD-shell"/>
</dbReference>
<dbReference type="CDD" id="cd14740">
    <property type="entry name" value="PAAR_4"/>
    <property type="match status" value="1"/>
</dbReference>
<organism evidence="6 7">
    <name type="scientific">Montanilutibacter psychrotolerans</name>
    <dbReference type="NCBI Taxonomy" id="1327343"/>
    <lineage>
        <taxon>Bacteria</taxon>
        <taxon>Pseudomonadati</taxon>
        <taxon>Pseudomonadota</taxon>
        <taxon>Gammaproteobacteria</taxon>
        <taxon>Lysobacterales</taxon>
        <taxon>Lysobacteraceae</taxon>
        <taxon>Montanilutibacter</taxon>
    </lineage>
</organism>
<dbReference type="EMBL" id="RIBS01000002">
    <property type="protein sequence ID" value="RNF85018.1"/>
    <property type="molecule type" value="Genomic_DNA"/>
</dbReference>
<name>A0A3M8SUK2_9GAMM</name>
<evidence type="ECO:0000256" key="2">
    <source>
        <dbReference type="SAM" id="MobiDB-lite"/>
    </source>
</evidence>
<evidence type="ECO:0000259" key="3">
    <source>
        <dbReference type="Pfam" id="PF03527"/>
    </source>
</evidence>
<evidence type="ECO:0000256" key="1">
    <source>
        <dbReference type="ARBA" id="ARBA00022737"/>
    </source>
</evidence>
<feature type="region of interest" description="Disordered" evidence="2">
    <location>
        <begin position="1337"/>
        <end position="1384"/>
    </location>
</feature>
<proteinExistence type="predicted"/>
<feature type="domain" description="Teneurin-like YD-shell" evidence="5">
    <location>
        <begin position="550"/>
        <end position="750"/>
    </location>
</feature>
<dbReference type="Pfam" id="PF03527">
    <property type="entry name" value="RHS"/>
    <property type="match status" value="1"/>
</dbReference>
<dbReference type="InterPro" id="IPR022385">
    <property type="entry name" value="Rhs_assc_core"/>
</dbReference>
<dbReference type="PRINTS" id="PR00394">
    <property type="entry name" value="RHSPROTEIN"/>
</dbReference>
<dbReference type="Pfam" id="PF25023">
    <property type="entry name" value="TEN_YD-shell"/>
    <property type="match status" value="1"/>
</dbReference>
<feature type="domain" description="RHS protein conserved region" evidence="3">
    <location>
        <begin position="1391"/>
        <end position="1425"/>
    </location>
</feature>
<dbReference type="PANTHER" id="PTHR32305">
    <property type="match status" value="1"/>
</dbReference>